<comment type="caution">
    <text evidence="1">The sequence shown here is derived from an EMBL/GenBank/DDBJ whole genome shotgun (WGS) entry which is preliminary data.</text>
</comment>
<evidence type="ECO:0000313" key="2">
    <source>
        <dbReference type="Proteomes" id="UP000299102"/>
    </source>
</evidence>
<gene>
    <name evidence="1" type="ORF">EVAR_96403_1</name>
</gene>
<dbReference type="Proteomes" id="UP000299102">
    <property type="component" value="Unassembled WGS sequence"/>
</dbReference>
<accession>A0A4C1WE14</accession>
<reference evidence="1 2" key="1">
    <citation type="journal article" date="2019" name="Commun. Biol.">
        <title>The bagworm genome reveals a unique fibroin gene that provides high tensile strength.</title>
        <authorList>
            <person name="Kono N."/>
            <person name="Nakamura H."/>
            <person name="Ohtoshi R."/>
            <person name="Tomita M."/>
            <person name="Numata K."/>
            <person name="Arakawa K."/>
        </authorList>
    </citation>
    <scope>NUCLEOTIDE SEQUENCE [LARGE SCALE GENOMIC DNA]</scope>
</reference>
<proteinExistence type="predicted"/>
<sequence>MKLLICIAHARIGISQPCRLATGQCLAWSVPVLVSSDLANCVTETETDEGSNSLGAPSSSRRPPTLVWAVWPAVAVAFPVRILSVQNPDDIDISVEKQRSKAFEKKSASSVLCTNTRGRSERRPQSLMLTTMNRGGRWRVASDVSLQVHPVFGVYFAGVQIMIPESVPFSSQV</sequence>
<protein>
    <submittedName>
        <fullName evidence="1">Uncharacterized protein</fullName>
    </submittedName>
</protein>
<keyword evidence="2" id="KW-1185">Reference proteome</keyword>
<evidence type="ECO:0000313" key="1">
    <source>
        <dbReference type="EMBL" id="GBP48365.1"/>
    </source>
</evidence>
<dbReference type="AlphaFoldDB" id="A0A4C1WE14"/>
<name>A0A4C1WE14_EUMVA</name>
<dbReference type="EMBL" id="BGZK01000522">
    <property type="protein sequence ID" value="GBP48365.1"/>
    <property type="molecule type" value="Genomic_DNA"/>
</dbReference>
<organism evidence="1 2">
    <name type="scientific">Eumeta variegata</name>
    <name type="common">Bagworm moth</name>
    <name type="synonym">Eumeta japonica</name>
    <dbReference type="NCBI Taxonomy" id="151549"/>
    <lineage>
        <taxon>Eukaryota</taxon>
        <taxon>Metazoa</taxon>
        <taxon>Ecdysozoa</taxon>
        <taxon>Arthropoda</taxon>
        <taxon>Hexapoda</taxon>
        <taxon>Insecta</taxon>
        <taxon>Pterygota</taxon>
        <taxon>Neoptera</taxon>
        <taxon>Endopterygota</taxon>
        <taxon>Lepidoptera</taxon>
        <taxon>Glossata</taxon>
        <taxon>Ditrysia</taxon>
        <taxon>Tineoidea</taxon>
        <taxon>Psychidae</taxon>
        <taxon>Oiketicinae</taxon>
        <taxon>Eumeta</taxon>
    </lineage>
</organism>